<keyword evidence="5 10" id="KW-0315">Glutamine amidotransferase</keyword>
<name>A0AAF0HB97_9HYPH</name>
<comment type="pathway">
    <text evidence="1 10">Amino-acid biosynthesis; L-histidine biosynthesis; L-histidine from 5-phospho-alpha-D-ribose 1-diphosphate: step 5/9.</text>
</comment>
<gene>
    <name evidence="10 13" type="primary">hisH</name>
    <name evidence="13" type="ORF">CFBP5477_001035</name>
</gene>
<dbReference type="GO" id="GO:0004359">
    <property type="term" value="F:glutaminase activity"/>
    <property type="evidence" value="ECO:0007669"/>
    <property type="project" value="UniProtKB-EC"/>
</dbReference>
<dbReference type="InterPro" id="IPR029062">
    <property type="entry name" value="Class_I_gatase-like"/>
</dbReference>
<evidence type="ECO:0000256" key="1">
    <source>
        <dbReference type="ARBA" id="ARBA00005091"/>
    </source>
</evidence>
<dbReference type="GO" id="GO:0016829">
    <property type="term" value="F:lyase activity"/>
    <property type="evidence" value="ECO:0007669"/>
    <property type="project" value="UniProtKB-KW"/>
</dbReference>
<dbReference type="HAMAP" id="MF_00278">
    <property type="entry name" value="HisH"/>
    <property type="match status" value="1"/>
</dbReference>
<comment type="catalytic activity">
    <reaction evidence="9 10">
        <text>L-glutamine + H2O = L-glutamate + NH4(+)</text>
        <dbReference type="Rhea" id="RHEA:15889"/>
        <dbReference type="ChEBI" id="CHEBI:15377"/>
        <dbReference type="ChEBI" id="CHEBI:28938"/>
        <dbReference type="ChEBI" id="CHEBI:29985"/>
        <dbReference type="ChEBI" id="CHEBI:58359"/>
        <dbReference type="EC" id="3.5.1.2"/>
    </reaction>
</comment>
<evidence type="ECO:0000313" key="13">
    <source>
        <dbReference type="EMBL" id="WHA41255.1"/>
    </source>
</evidence>
<feature type="active site" description="Nucleophile" evidence="10 11">
    <location>
        <position position="88"/>
    </location>
</feature>
<dbReference type="Gene3D" id="3.40.50.880">
    <property type="match status" value="1"/>
</dbReference>
<evidence type="ECO:0000256" key="4">
    <source>
        <dbReference type="ARBA" id="ARBA00022801"/>
    </source>
</evidence>
<feature type="active site" evidence="10 11">
    <location>
        <position position="196"/>
    </location>
</feature>
<dbReference type="SUPFAM" id="SSF52317">
    <property type="entry name" value="Class I glutamine amidotransferase-like"/>
    <property type="match status" value="1"/>
</dbReference>
<organism evidence="13 14">
    <name type="scientific">Agrobacterium larrymoorei</name>
    <dbReference type="NCBI Taxonomy" id="160699"/>
    <lineage>
        <taxon>Bacteria</taxon>
        <taxon>Pseudomonadati</taxon>
        <taxon>Pseudomonadota</taxon>
        <taxon>Alphaproteobacteria</taxon>
        <taxon>Hyphomicrobiales</taxon>
        <taxon>Rhizobiaceae</taxon>
        <taxon>Rhizobium/Agrobacterium group</taxon>
        <taxon>Agrobacterium</taxon>
    </lineage>
</organism>
<evidence type="ECO:0000256" key="8">
    <source>
        <dbReference type="ARBA" id="ARBA00047838"/>
    </source>
</evidence>
<dbReference type="NCBIfam" id="TIGR01855">
    <property type="entry name" value="IMP_synth_hisH"/>
    <property type="match status" value="1"/>
</dbReference>
<evidence type="ECO:0000256" key="2">
    <source>
        <dbReference type="ARBA" id="ARBA00011152"/>
    </source>
</evidence>
<feature type="active site" evidence="10 11">
    <location>
        <position position="198"/>
    </location>
</feature>
<evidence type="ECO:0000256" key="3">
    <source>
        <dbReference type="ARBA" id="ARBA00022605"/>
    </source>
</evidence>
<sequence length="216" mass="23249">MRVAIIDYGSGNLRSATKAFERAAREAGIDATIDLTDRPERVASADRIVLPGVGAYADCRAGLSAVDGMHEALLDVVEKKAHPFLGICVGMQLMSSRGLEKTTSEGLGWIEGDVVEMTPSDPALKIPQIGWNTLELRHPHPLFDGIKTGADGLHAYFVHSYHLAAKHAQDVIATTSYGGAMTAFVGRDNKAGAQFHPEKSQTLGLALISNFLRWKP</sequence>
<dbReference type="PIRSF" id="PIRSF000495">
    <property type="entry name" value="Amidotransf_hisH"/>
    <property type="match status" value="1"/>
</dbReference>
<protein>
    <recommendedName>
        <fullName evidence="10">Imidazole glycerol phosphate synthase subunit HisH</fullName>
        <ecNumber evidence="10">4.3.2.10</ecNumber>
    </recommendedName>
    <alternativeName>
        <fullName evidence="10">IGP synthase glutaminase subunit</fullName>
        <ecNumber evidence="10">3.5.1.2</ecNumber>
    </alternativeName>
    <alternativeName>
        <fullName evidence="10">IGP synthase subunit HisH</fullName>
    </alternativeName>
    <alternativeName>
        <fullName evidence="10">ImGP synthase subunit HisH</fullName>
        <shortName evidence="10">IGPS subunit HisH</shortName>
    </alternativeName>
</protein>
<comment type="catalytic activity">
    <reaction evidence="8 10">
        <text>5-[(5-phospho-1-deoxy-D-ribulos-1-ylimino)methylamino]-1-(5-phospho-beta-D-ribosyl)imidazole-4-carboxamide + L-glutamine = D-erythro-1-(imidazol-4-yl)glycerol 3-phosphate + 5-amino-1-(5-phospho-beta-D-ribosyl)imidazole-4-carboxamide + L-glutamate + H(+)</text>
        <dbReference type="Rhea" id="RHEA:24793"/>
        <dbReference type="ChEBI" id="CHEBI:15378"/>
        <dbReference type="ChEBI" id="CHEBI:29985"/>
        <dbReference type="ChEBI" id="CHEBI:58278"/>
        <dbReference type="ChEBI" id="CHEBI:58359"/>
        <dbReference type="ChEBI" id="CHEBI:58475"/>
        <dbReference type="ChEBI" id="CHEBI:58525"/>
        <dbReference type="EC" id="4.3.2.10"/>
    </reaction>
</comment>
<keyword evidence="4 10" id="KW-0378">Hydrolase</keyword>
<evidence type="ECO:0000256" key="6">
    <source>
        <dbReference type="ARBA" id="ARBA00023102"/>
    </source>
</evidence>
<evidence type="ECO:0000313" key="14">
    <source>
        <dbReference type="Proteomes" id="UP000298664"/>
    </source>
</evidence>
<keyword evidence="7 10" id="KW-0456">Lyase</keyword>
<keyword evidence="6 10" id="KW-0368">Histidine biosynthesis</keyword>
<accession>A0AAF0HB97</accession>
<dbReference type="EMBL" id="CP124733">
    <property type="protein sequence ID" value="WHA41255.1"/>
    <property type="molecule type" value="Genomic_DNA"/>
</dbReference>
<proteinExistence type="inferred from homology"/>
<dbReference type="RefSeq" id="WP_137393170.1">
    <property type="nucleotide sequence ID" value="NZ_CP124733.1"/>
</dbReference>
<evidence type="ECO:0000256" key="10">
    <source>
        <dbReference type="HAMAP-Rule" id="MF_00278"/>
    </source>
</evidence>
<dbReference type="GO" id="GO:0000105">
    <property type="term" value="P:L-histidine biosynthetic process"/>
    <property type="evidence" value="ECO:0007669"/>
    <property type="project" value="UniProtKB-UniRule"/>
</dbReference>
<dbReference type="EC" id="3.5.1.2" evidence="10"/>
<keyword evidence="3 10" id="KW-0028">Amino-acid biosynthesis</keyword>
<dbReference type="PROSITE" id="PS51273">
    <property type="entry name" value="GATASE_TYPE_1"/>
    <property type="match status" value="1"/>
</dbReference>
<dbReference type="CDD" id="cd01748">
    <property type="entry name" value="GATase1_IGP_Synthase"/>
    <property type="match status" value="1"/>
</dbReference>
<dbReference type="AlphaFoldDB" id="A0AAF0HB97"/>
<dbReference type="InterPro" id="IPR017926">
    <property type="entry name" value="GATASE"/>
</dbReference>
<dbReference type="GO" id="GO:0000107">
    <property type="term" value="F:imidazoleglycerol-phosphate synthase activity"/>
    <property type="evidence" value="ECO:0007669"/>
    <property type="project" value="UniProtKB-UniRule"/>
</dbReference>
<evidence type="ECO:0000256" key="11">
    <source>
        <dbReference type="PIRSR" id="PIRSR000495-1"/>
    </source>
</evidence>
<dbReference type="GO" id="GO:0005737">
    <property type="term" value="C:cytoplasm"/>
    <property type="evidence" value="ECO:0007669"/>
    <property type="project" value="UniProtKB-SubCell"/>
</dbReference>
<feature type="domain" description="Glutamine amidotransferase" evidence="12">
    <location>
        <begin position="14"/>
        <end position="212"/>
    </location>
</feature>
<comment type="function">
    <text evidence="10">IGPS catalyzes the conversion of PRFAR and glutamine to IGP, AICAR and glutamate. The HisH subunit catalyzes the hydrolysis of glutamine to glutamate and ammonia as part of the synthesis of IGP and AICAR. The resulting ammonia molecule is channeled to the active site of HisF.</text>
</comment>
<evidence type="ECO:0000256" key="5">
    <source>
        <dbReference type="ARBA" id="ARBA00022962"/>
    </source>
</evidence>
<dbReference type="Proteomes" id="UP000298664">
    <property type="component" value="Chromosome Circular"/>
</dbReference>
<evidence type="ECO:0000256" key="7">
    <source>
        <dbReference type="ARBA" id="ARBA00023239"/>
    </source>
</evidence>
<dbReference type="EC" id="4.3.2.10" evidence="10"/>
<dbReference type="InterPro" id="IPR010139">
    <property type="entry name" value="Imidazole-glycPsynth_HisH"/>
</dbReference>
<dbReference type="Pfam" id="PF00117">
    <property type="entry name" value="GATase"/>
    <property type="match status" value="1"/>
</dbReference>
<comment type="subunit">
    <text evidence="2 10">Heterodimer of HisH and HisF.</text>
</comment>
<reference evidence="13" key="1">
    <citation type="submission" date="2023-05" db="EMBL/GenBank/DDBJ databases">
        <title>Complete genome sequence of Agrobacterium larrymoorei CFBP5477.</title>
        <authorList>
            <person name="Yen H.-C."/>
            <person name="Chou L."/>
            <person name="Lin Y.-C."/>
            <person name="Lai E.-M."/>
            <person name="Kuo C.-H."/>
        </authorList>
    </citation>
    <scope>NUCLEOTIDE SEQUENCE</scope>
    <source>
        <strain evidence="13">CFBP5477</strain>
    </source>
</reference>
<dbReference type="PANTHER" id="PTHR42701:SF1">
    <property type="entry name" value="IMIDAZOLE GLYCEROL PHOSPHATE SYNTHASE SUBUNIT HISH"/>
    <property type="match status" value="1"/>
</dbReference>
<dbReference type="PANTHER" id="PTHR42701">
    <property type="entry name" value="IMIDAZOLE GLYCEROL PHOSPHATE SYNTHASE SUBUNIT HISH"/>
    <property type="match status" value="1"/>
</dbReference>
<keyword evidence="10" id="KW-0963">Cytoplasm</keyword>
<evidence type="ECO:0000259" key="12">
    <source>
        <dbReference type="Pfam" id="PF00117"/>
    </source>
</evidence>
<comment type="subcellular location">
    <subcellularLocation>
        <location evidence="10">Cytoplasm</location>
    </subcellularLocation>
</comment>
<evidence type="ECO:0000256" key="9">
    <source>
        <dbReference type="ARBA" id="ARBA00049534"/>
    </source>
</evidence>